<dbReference type="AlphaFoldDB" id="A0AAV4TYC1"/>
<dbReference type="EMBL" id="BPLR01011936">
    <property type="protein sequence ID" value="GIY50072.1"/>
    <property type="molecule type" value="Genomic_DNA"/>
</dbReference>
<accession>A0AAV4TYC1</accession>
<feature type="compositionally biased region" description="Polar residues" evidence="1">
    <location>
        <begin position="81"/>
        <end position="110"/>
    </location>
</feature>
<evidence type="ECO:0000313" key="2">
    <source>
        <dbReference type="EMBL" id="GIY50072.1"/>
    </source>
</evidence>
<sequence>MSKDERKCNTFAEISKDEEEEDMSILERPLRASAGSNVQNRLAAGNVGDGSSEPSPDLFRHTSGPRNPISSDMGAEKGQNVFRSSENVQQSAEYKVEPSSNKRNISNTVSGCSIGNKKMRYCEVNLKESSC</sequence>
<evidence type="ECO:0000313" key="3">
    <source>
        <dbReference type="Proteomes" id="UP001054945"/>
    </source>
</evidence>
<proteinExistence type="predicted"/>
<evidence type="ECO:0000256" key="1">
    <source>
        <dbReference type="SAM" id="MobiDB-lite"/>
    </source>
</evidence>
<organism evidence="2 3">
    <name type="scientific">Caerostris extrusa</name>
    <name type="common">Bark spider</name>
    <name type="synonym">Caerostris bankana</name>
    <dbReference type="NCBI Taxonomy" id="172846"/>
    <lineage>
        <taxon>Eukaryota</taxon>
        <taxon>Metazoa</taxon>
        <taxon>Ecdysozoa</taxon>
        <taxon>Arthropoda</taxon>
        <taxon>Chelicerata</taxon>
        <taxon>Arachnida</taxon>
        <taxon>Araneae</taxon>
        <taxon>Araneomorphae</taxon>
        <taxon>Entelegynae</taxon>
        <taxon>Araneoidea</taxon>
        <taxon>Araneidae</taxon>
        <taxon>Caerostris</taxon>
    </lineage>
</organism>
<gene>
    <name evidence="2" type="ORF">CEXT_266021</name>
</gene>
<feature type="region of interest" description="Disordered" evidence="1">
    <location>
        <begin position="1"/>
        <end position="110"/>
    </location>
</feature>
<name>A0AAV4TYC1_CAEEX</name>
<reference evidence="2 3" key="1">
    <citation type="submission" date="2021-06" db="EMBL/GenBank/DDBJ databases">
        <title>Caerostris extrusa draft genome.</title>
        <authorList>
            <person name="Kono N."/>
            <person name="Arakawa K."/>
        </authorList>
    </citation>
    <scope>NUCLEOTIDE SEQUENCE [LARGE SCALE GENOMIC DNA]</scope>
</reference>
<dbReference type="Proteomes" id="UP001054945">
    <property type="component" value="Unassembled WGS sequence"/>
</dbReference>
<comment type="caution">
    <text evidence="2">The sequence shown here is derived from an EMBL/GenBank/DDBJ whole genome shotgun (WGS) entry which is preliminary data.</text>
</comment>
<protein>
    <submittedName>
        <fullName evidence="2">Uncharacterized protein</fullName>
    </submittedName>
</protein>
<keyword evidence="3" id="KW-1185">Reference proteome</keyword>